<name>A0A1F5XC66_9BACT</name>
<comment type="caution">
    <text evidence="2">The sequence shown here is derived from an EMBL/GenBank/DDBJ whole genome shotgun (WGS) entry which is preliminary data.</text>
</comment>
<reference evidence="2 3" key="1">
    <citation type="journal article" date="2016" name="Nat. Commun.">
        <title>Thousands of microbial genomes shed light on interconnected biogeochemical processes in an aquifer system.</title>
        <authorList>
            <person name="Anantharaman K."/>
            <person name="Brown C.T."/>
            <person name="Hug L.A."/>
            <person name="Sharon I."/>
            <person name="Castelle C.J."/>
            <person name="Probst A.J."/>
            <person name="Thomas B.C."/>
            <person name="Singh A."/>
            <person name="Wilkins M.J."/>
            <person name="Karaoz U."/>
            <person name="Brodie E.L."/>
            <person name="Williams K.H."/>
            <person name="Hubbard S.S."/>
            <person name="Banfield J.F."/>
        </authorList>
    </citation>
    <scope>NUCLEOTIDE SEQUENCE [LARGE SCALE GENOMIC DNA]</scope>
</reference>
<proteinExistence type="predicted"/>
<dbReference type="EMBL" id="MFIH01000030">
    <property type="protein sequence ID" value="OGF85535.1"/>
    <property type="molecule type" value="Genomic_DNA"/>
</dbReference>
<evidence type="ECO:0000313" key="3">
    <source>
        <dbReference type="Proteomes" id="UP000178405"/>
    </source>
</evidence>
<keyword evidence="1" id="KW-0472">Membrane</keyword>
<accession>A0A1F5XC66</accession>
<organism evidence="2 3">
    <name type="scientific">Candidatus Giovannonibacteria bacterium RIFCSPLOWO2_02_44_8</name>
    <dbReference type="NCBI Taxonomy" id="1798355"/>
    <lineage>
        <taxon>Bacteria</taxon>
        <taxon>Candidatus Giovannoniibacteriota</taxon>
    </lineage>
</organism>
<evidence type="ECO:0000313" key="2">
    <source>
        <dbReference type="EMBL" id="OGF85535.1"/>
    </source>
</evidence>
<gene>
    <name evidence="2" type="ORF">A2Z63_03385</name>
</gene>
<keyword evidence="1" id="KW-0812">Transmembrane</keyword>
<sequence length="182" mass="19230">MLFQALQKVFRKPTYILLALITSSAVFAFAVWLPNIPLIVKVMGHPGISLTQKLDLPISLLGSIVTNFTLLSASYTIAIAILFGINVAMFVYFLRRRVDEVKQAGVATGLFGITSGVIGMGCAACGSFLLTSLFSLIGASGILAFLPLNGGEFGILGVALLGASLYMTAKKIQNPAVCKITI</sequence>
<feature type="transmembrane region" description="Helical" evidence="1">
    <location>
        <begin position="106"/>
        <end position="130"/>
    </location>
</feature>
<feature type="transmembrane region" description="Helical" evidence="1">
    <location>
        <begin position="136"/>
        <end position="161"/>
    </location>
</feature>
<keyword evidence="1" id="KW-1133">Transmembrane helix</keyword>
<dbReference type="Proteomes" id="UP000178405">
    <property type="component" value="Unassembled WGS sequence"/>
</dbReference>
<dbReference type="AlphaFoldDB" id="A0A1F5XC66"/>
<feature type="transmembrane region" description="Helical" evidence="1">
    <location>
        <begin position="15"/>
        <end position="33"/>
    </location>
</feature>
<feature type="transmembrane region" description="Helical" evidence="1">
    <location>
        <begin position="77"/>
        <end position="94"/>
    </location>
</feature>
<protein>
    <submittedName>
        <fullName evidence="2">Uncharacterized protein</fullName>
    </submittedName>
</protein>
<evidence type="ECO:0000256" key="1">
    <source>
        <dbReference type="SAM" id="Phobius"/>
    </source>
</evidence>